<dbReference type="AlphaFoldDB" id="A0A176WL90"/>
<dbReference type="Proteomes" id="UP000077202">
    <property type="component" value="Unassembled WGS sequence"/>
</dbReference>
<organism evidence="1 2">
    <name type="scientific">Marchantia polymorpha subsp. ruderalis</name>
    <dbReference type="NCBI Taxonomy" id="1480154"/>
    <lineage>
        <taxon>Eukaryota</taxon>
        <taxon>Viridiplantae</taxon>
        <taxon>Streptophyta</taxon>
        <taxon>Embryophyta</taxon>
        <taxon>Marchantiophyta</taxon>
        <taxon>Marchantiopsida</taxon>
        <taxon>Marchantiidae</taxon>
        <taxon>Marchantiales</taxon>
        <taxon>Marchantiaceae</taxon>
        <taxon>Marchantia</taxon>
    </lineage>
</organism>
<proteinExistence type="predicted"/>
<sequence>MSYSLLKPPPRGIGMTSMVAGGLASATRSAPSLAQCIDRVGERRQALLILQGCFGSRAWRSHSCISDLRCRHGIWPAACMLHVKGTVAHASSGPTALAAANGRRRLLADCHAIEFGHREGEALHELTPLAFEAACSAEVQGSSSTRPLARARCVSGVREDCDALEQVASALALDVELLLVWASSITFVGGRGEEGCTLTQQDLIASAAAQILHLLVRDLEDNRAGSLTSVVDAASLELWGLSCTATAPFYSASCFLQIGADLC</sequence>
<protein>
    <submittedName>
        <fullName evidence="1">Uncharacterized protein</fullName>
    </submittedName>
</protein>
<evidence type="ECO:0000313" key="2">
    <source>
        <dbReference type="Proteomes" id="UP000077202"/>
    </source>
</evidence>
<dbReference type="EMBL" id="LVLJ01000679">
    <property type="protein sequence ID" value="OAE33145.1"/>
    <property type="molecule type" value="Genomic_DNA"/>
</dbReference>
<comment type="caution">
    <text evidence="1">The sequence shown here is derived from an EMBL/GenBank/DDBJ whole genome shotgun (WGS) entry which is preliminary data.</text>
</comment>
<accession>A0A176WL90</accession>
<evidence type="ECO:0000313" key="1">
    <source>
        <dbReference type="EMBL" id="OAE33145.1"/>
    </source>
</evidence>
<name>A0A176WL90_MARPO</name>
<gene>
    <name evidence="1" type="ORF">AXG93_4773s1180</name>
</gene>
<keyword evidence="2" id="KW-1185">Reference proteome</keyword>
<reference evidence="1" key="1">
    <citation type="submission" date="2016-03" db="EMBL/GenBank/DDBJ databases">
        <title>Mechanisms controlling the formation of the plant cell surface in tip-growing cells are functionally conserved among land plants.</title>
        <authorList>
            <person name="Honkanen S."/>
            <person name="Jones V.A."/>
            <person name="Morieri G."/>
            <person name="Champion C."/>
            <person name="Hetherington A.J."/>
            <person name="Kelly S."/>
            <person name="Saint-Marcoux D."/>
            <person name="Proust H."/>
            <person name="Prescott H."/>
            <person name="Dolan L."/>
        </authorList>
    </citation>
    <scope>NUCLEOTIDE SEQUENCE [LARGE SCALE GENOMIC DNA]</scope>
    <source>
        <tissue evidence="1">Whole gametophyte</tissue>
    </source>
</reference>